<feature type="domain" description="Enoyl reductase (ER)" evidence="2">
    <location>
        <begin position="10"/>
        <end position="302"/>
    </location>
</feature>
<dbReference type="GO" id="GO:0016491">
    <property type="term" value="F:oxidoreductase activity"/>
    <property type="evidence" value="ECO:0007669"/>
    <property type="project" value="InterPro"/>
</dbReference>
<keyword evidence="1" id="KW-0521">NADP</keyword>
<reference evidence="3 4" key="1">
    <citation type="submission" date="2020-08" db="EMBL/GenBank/DDBJ databases">
        <title>Sequencing the genomes of 1000 actinobacteria strains.</title>
        <authorList>
            <person name="Klenk H.-P."/>
        </authorList>
    </citation>
    <scope>NUCLEOTIDE SEQUENCE [LARGE SCALE GENOMIC DNA]</scope>
    <source>
        <strain evidence="3 4">DSM 45809</strain>
    </source>
</reference>
<comment type="caution">
    <text evidence="3">The sequence shown here is derived from an EMBL/GenBank/DDBJ whole genome shotgun (WGS) entry which is preliminary data.</text>
</comment>
<dbReference type="SUPFAM" id="SSF51735">
    <property type="entry name" value="NAD(P)-binding Rossmann-fold domains"/>
    <property type="match status" value="1"/>
</dbReference>
<dbReference type="AlphaFoldDB" id="A0A7W7M9G1"/>
<gene>
    <name evidence="3" type="ORF">BJY16_005285</name>
</gene>
<evidence type="ECO:0000313" key="3">
    <source>
        <dbReference type="EMBL" id="MBB4741826.1"/>
    </source>
</evidence>
<dbReference type="InterPro" id="IPR013154">
    <property type="entry name" value="ADH-like_N"/>
</dbReference>
<dbReference type="SMART" id="SM00829">
    <property type="entry name" value="PKS_ER"/>
    <property type="match status" value="1"/>
</dbReference>
<accession>A0A7W7M9G1</accession>
<evidence type="ECO:0000313" key="4">
    <source>
        <dbReference type="Proteomes" id="UP000546162"/>
    </source>
</evidence>
<dbReference type="InterPro" id="IPR036291">
    <property type="entry name" value="NAD(P)-bd_dom_sf"/>
</dbReference>
<dbReference type="Proteomes" id="UP000546162">
    <property type="component" value="Unassembled WGS sequence"/>
</dbReference>
<organism evidence="3 4">
    <name type="scientific">Actinoplanes octamycinicus</name>
    <dbReference type="NCBI Taxonomy" id="135948"/>
    <lineage>
        <taxon>Bacteria</taxon>
        <taxon>Bacillati</taxon>
        <taxon>Actinomycetota</taxon>
        <taxon>Actinomycetes</taxon>
        <taxon>Micromonosporales</taxon>
        <taxon>Micromonosporaceae</taxon>
        <taxon>Actinoplanes</taxon>
    </lineage>
</organism>
<dbReference type="Gene3D" id="3.90.180.10">
    <property type="entry name" value="Medium-chain alcohol dehydrogenases, catalytic domain"/>
    <property type="match status" value="1"/>
</dbReference>
<sequence>MRAVIINSYGGPEVLRVAETPLPEPGPGQVRIRVAAAAVNPVDLQTRSGALAGLLPPRETIGIGWDLSGTVDAVGPRVTGFLVGERVVALSDRLALPAKAQADFAVLDAEAVGKLPPDVDLVAAATLPLNALTAAQALDLAGLRPGQTLLVTGAAGGVGGFAVELAARSGLRVVATADEQDELFVREAGASEVVPRGRELADVVRKRVPEGVDGVIDAASLGVAALDAVRGGGVHVAVLGGAPVPLRGTRVVNVWIRADGPRLTALAAAGLRLRVAETMPLSRVADAHRTLEKGGVRGRLVLTID</sequence>
<dbReference type="InterPro" id="IPR020843">
    <property type="entry name" value="ER"/>
</dbReference>
<dbReference type="SUPFAM" id="SSF50129">
    <property type="entry name" value="GroES-like"/>
    <property type="match status" value="1"/>
</dbReference>
<dbReference type="PANTHER" id="PTHR44154:SF1">
    <property type="entry name" value="QUINONE OXIDOREDUCTASE"/>
    <property type="match status" value="1"/>
</dbReference>
<evidence type="ECO:0000256" key="1">
    <source>
        <dbReference type="ARBA" id="ARBA00022857"/>
    </source>
</evidence>
<proteinExistence type="predicted"/>
<dbReference type="InterPro" id="IPR051603">
    <property type="entry name" value="Zinc-ADH_QOR/CCCR"/>
</dbReference>
<dbReference type="Pfam" id="PF08240">
    <property type="entry name" value="ADH_N"/>
    <property type="match status" value="1"/>
</dbReference>
<protein>
    <submittedName>
        <fullName evidence="3">NADPH:quinone reductase-like Zn-dependent oxidoreductase</fullName>
    </submittedName>
</protein>
<evidence type="ECO:0000259" key="2">
    <source>
        <dbReference type="SMART" id="SM00829"/>
    </source>
</evidence>
<keyword evidence="4" id="KW-1185">Reference proteome</keyword>
<dbReference type="CDD" id="cd05289">
    <property type="entry name" value="MDR_like_2"/>
    <property type="match status" value="1"/>
</dbReference>
<dbReference type="Pfam" id="PF13602">
    <property type="entry name" value="ADH_zinc_N_2"/>
    <property type="match status" value="1"/>
</dbReference>
<dbReference type="RefSeq" id="WP_185042266.1">
    <property type="nucleotide sequence ID" value="NZ_BAABFG010000005.1"/>
</dbReference>
<dbReference type="Gene3D" id="3.40.50.720">
    <property type="entry name" value="NAD(P)-binding Rossmann-like Domain"/>
    <property type="match status" value="1"/>
</dbReference>
<dbReference type="PANTHER" id="PTHR44154">
    <property type="entry name" value="QUINONE OXIDOREDUCTASE"/>
    <property type="match status" value="1"/>
</dbReference>
<name>A0A7W7M9G1_9ACTN</name>
<dbReference type="InterPro" id="IPR011032">
    <property type="entry name" value="GroES-like_sf"/>
</dbReference>
<dbReference type="EMBL" id="JACHNB010000001">
    <property type="protein sequence ID" value="MBB4741826.1"/>
    <property type="molecule type" value="Genomic_DNA"/>
</dbReference>